<dbReference type="PANTHER" id="PTHR43180">
    <property type="entry name" value="3-OXOACYL-(ACYL-CARRIER-PROTEIN) REDUCTASE (AFU_ORTHOLOGUE AFUA_6G11210)"/>
    <property type="match status" value="1"/>
</dbReference>
<gene>
    <name evidence="4" type="ORF">AXG93_1953s1440</name>
    <name evidence="3" type="ORF">Mp_5g00680</name>
</gene>
<dbReference type="PRINTS" id="PR00081">
    <property type="entry name" value="GDHRDH"/>
</dbReference>
<dbReference type="FunFam" id="3.40.50.720:FF:000084">
    <property type="entry name" value="Short-chain dehydrogenase reductase"/>
    <property type="match status" value="1"/>
</dbReference>
<comment type="similarity">
    <text evidence="1">Belongs to the short-chain dehydrogenases/reductases (SDR) family.</text>
</comment>
<dbReference type="Proteomes" id="UP001162541">
    <property type="component" value="Chromosome 5"/>
</dbReference>
<proteinExistence type="inferred from homology"/>
<dbReference type="AlphaFoldDB" id="A0A176VQJ9"/>
<evidence type="ECO:0000256" key="2">
    <source>
        <dbReference type="ARBA" id="ARBA00023002"/>
    </source>
</evidence>
<accession>A0A176VQJ9</accession>
<dbReference type="InterPro" id="IPR002347">
    <property type="entry name" value="SDR_fam"/>
</dbReference>
<reference evidence="6" key="3">
    <citation type="journal article" date="2020" name="Curr. Biol.">
        <title>Chromatin organization in early land plants reveals an ancestral association between H3K27me3, transposons, and constitutive heterochromatin.</title>
        <authorList>
            <person name="Montgomery S.A."/>
            <person name="Tanizawa Y."/>
            <person name="Galik B."/>
            <person name="Wang N."/>
            <person name="Ito T."/>
            <person name="Mochizuki T."/>
            <person name="Akimcheva S."/>
            <person name="Bowman J.L."/>
            <person name="Cognat V."/>
            <person name="Marechal-Drouard L."/>
            <person name="Ekker H."/>
            <person name="Hong S.F."/>
            <person name="Kohchi T."/>
            <person name="Lin S.S."/>
            <person name="Liu L.D."/>
            <person name="Nakamura Y."/>
            <person name="Valeeva L.R."/>
            <person name="Shakirov E.V."/>
            <person name="Shippen D.E."/>
            <person name="Wei W.L."/>
            <person name="Yagura M."/>
            <person name="Yamaoka S."/>
            <person name="Yamato K.T."/>
            <person name="Liu C."/>
            <person name="Berger F."/>
        </authorList>
    </citation>
    <scope>NUCLEOTIDE SEQUENCE [LARGE SCALE GENOMIC DNA]</scope>
    <source>
        <strain evidence="6">Tak-1</strain>
    </source>
</reference>
<dbReference type="Pfam" id="PF13561">
    <property type="entry name" value="adh_short_C2"/>
    <property type="match status" value="1"/>
</dbReference>
<name>A0A176VQJ9_MARPO</name>
<dbReference type="EMBL" id="LVLJ01002920">
    <property type="protein sequence ID" value="OAE23184.1"/>
    <property type="molecule type" value="Genomic_DNA"/>
</dbReference>
<reference evidence="4 5" key="1">
    <citation type="submission" date="2016-03" db="EMBL/GenBank/DDBJ databases">
        <title>Mechanisms controlling the formation of the plant cell surface in tip-growing cells are functionally conserved among land plants.</title>
        <authorList>
            <person name="Honkanen S."/>
            <person name="Jones V.A."/>
            <person name="Morieri G."/>
            <person name="Champion C."/>
            <person name="Hetherington A.J."/>
            <person name="Kelly S."/>
            <person name="Saint-Marcoux D."/>
            <person name="Proust H."/>
            <person name="Prescott H."/>
            <person name="Dolan L."/>
        </authorList>
    </citation>
    <scope>NUCLEOTIDE SEQUENCE [LARGE SCALE GENOMIC DNA]</scope>
    <source>
        <strain evidence="5">cv. Tak-1 and cv. Tak-2</strain>
        <tissue evidence="4">Whole gametophyte</tissue>
    </source>
</reference>
<evidence type="ECO:0000256" key="1">
    <source>
        <dbReference type="ARBA" id="ARBA00006484"/>
    </source>
</evidence>
<dbReference type="GO" id="GO:0016491">
    <property type="term" value="F:oxidoreductase activity"/>
    <property type="evidence" value="ECO:0007669"/>
    <property type="project" value="UniProtKB-KW"/>
</dbReference>
<protein>
    <submittedName>
        <fullName evidence="4">Uncharacterized protein</fullName>
    </submittedName>
</protein>
<organism evidence="4 5">
    <name type="scientific">Marchantia polymorpha subsp. ruderalis</name>
    <dbReference type="NCBI Taxonomy" id="1480154"/>
    <lineage>
        <taxon>Eukaryota</taxon>
        <taxon>Viridiplantae</taxon>
        <taxon>Streptophyta</taxon>
        <taxon>Embryophyta</taxon>
        <taxon>Marchantiophyta</taxon>
        <taxon>Marchantiopsida</taxon>
        <taxon>Marchantiidae</taxon>
        <taxon>Marchantiales</taxon>
        <taxon>Marchantiaceae</taxon>
        <taxon>Marchantia</taxon>
    </lineage>
</organism>
<keyword evidence="2" id="KW-0560">Oxidoreductase</keyword>
<evidence type="ECO:0000313" key="4">
    <source>
        <dbReference type="EMBL" id="OAE23184.1"/>
    </source>
</evidence>
<evidence type="ECO:0000313" key="5">
    <source>
        <dbReference type="Proteomes" id="UP000077202"/>
    </source>
</evidence>
<evidence type="ECO:0000313" key="6">
    <source>
        <dbReference type="Proteomes" id="UP001162541"/>
    </source>
</evidence>
<evidence type="ECO:0000313" key="3">
    <source>
        <dbReference type="EMBL" id="BBN10073.1"/>
    </source>
</evidence>
<dbReference type="EMBL" id="AP019870">
    <property type="protein sequence ID" value="BBN10073.1"/>
    <property type="molecule type" value="Genomic_DNA"/>
</dbReference>
<reference evidence="3" key="2">
    <citation type="journal article" date="2019" name="Curr. Biol.">
        <title>Chromatin organization in early land plants reveals an ancestral association between H3K27me3, transposons, and constitutive heterochromatin.</title>
        <authorList>
            <person name="Montgomery S.A."/>
            <person name="Tanizawa Y."/>
            <person name="Galik B."/>
            <person name="Wang N."/>
            <person name="Ito T."/>
            <person name="Mochizuki T."/>
            <person name="Akimcheva S."/>
            <person name="Bowman J."/>
            <person name="Cognat V."/>
            <person name="Drouard L."/>
            <person name="Ekker H."/>
            <person name="Houng S."/>
            <person name="Kohchi T."/>
            <person name="Lin S."/>
            <person name="Liu L.D."/>
            <person name="Nakamura Y."/>
            <person name="Valeeva L.R."/>
            <person name="Shakirov E.V."/>
            <person name="Shippen D.E."/>
            <person name="Wei W."/>
            <person name="Yagura M."/>
            <person name="Yamaoka S."/>
            <person name="Yamato K.T."/>
            <person name="Liu C."/>
            <person name="Berger F."/>
        </authorList>
    </citation>
    <scope>NUCLEOTIDE SEQUENCE [LARGE SCALE GENOMIC DNA]</scope>
    <source>
        <strain evidence="3">Tak-1</strain>
    </source>
</reference>
<dbReference type="InterPro" id="IPR036291">
    <property type="entry name" value="NAD(P)-bd_dom_sf"/>
</dbReference>
<dbReference type="SUPFAM" id="SSF51735">
    <property type="entry name" value="NAD(P)-binding Rossmann-fold domains"/>
    <property type="match status" value="1"/>
</dbReference>
<dbReference type="Proteomes" id="UP000077202">
    <property type="component" value="Unassembled WGS sequence"/>
</dbReference>
<dbReference type="PANTHER" id="PTHR43180:SF50">
    <property type="entry name" value="SHORT CHAIN DEHYDROGENASE"/>
    <property type="match status" value="1"/>
</dbReference>
<keyword evidence="5" id="KW-1185">Reference proteome</keyword>
<sequence>MATISRRAMTQLSNAVLPSAMSSRRAYTQQSPSDSSLLQLKKLEGKVAIITGAGGGMGSAAARLFAAHGAQVVMTDTRKEEGEKIAKEIGPNVVFRKCDVTKEDDIASAVDFAVKEYGKLDIMFNNAGAIDKVEIGGGELKDMDMHVYDKFNSINVRGIVAGIKHAARVMAPAHQGVILNMGSAAAVMAGKDIGAIYSMTKSNIPGITKVCAFHLGKYGIRVNAIHPGHTPTNMLVELFNLSGVQTNFEKLQQDYAQKSHLKNKINSTMHIAKAALFLCSEDSATITGHNLTIDAGLTNVMDPTPYQL</sequence>
<dbReference type="Gene3D" id="3.40.50.720">
    <property type="entry name" value="NAD(P)-binding Rossmann-like Domain"/>
    <property type="match status" value="1"/>
</dbReference>
<dbReference type="PRINTS" id="PR00080">
    <property type="entry name" value="SDRFAMILY"/>
</dbReference>